<comment type="caution">
    <text evidence="3">The sequence shown here is derived from an EMBL/GenBank/DDBJ whole genome shotgun (WGS) entry which is preliminary data.</text>
</comment>
<dbReference type="InterPro" id="IPR011990">
    <property type="entry name" value="TPR-like_helical_dom_sf"/>
</dbReference>
<feature type="repeat" description="PPR" evidence="2">
    <location>
        <begin position="273"/>
        <end position="307"/>
    </location>
</feature>
<dbReference type="FunFam" id="1.25.40.10:FF:000344">
    <property type="entry name" value="Pentatricopeptide repeat-containing protein"/>
    <property type="match status" value="1"/>
</dbReference>
<evidence type="ECO:0008006" key="5">
    <source>
        <dbReference type="Google" id="ProtNLM"/>
    </source>
</evidence>
<accession>A0AAP0F753</accession>
<evidence type="ECO:0000256" key="2">
    <source>
        <dbReference type="PROSITE-ProRule" id="PRU00708"/>
    </source>
</evidence>
<organism evidence="3 4">
    <name type="scientific">Stephania yunnanensis</name>
    <dbReference type="NCBI Taxonomy" id="152371"/>
    <lineage>
        <taxon>Eukaryota</taxon>
        <taxon>Viridiplantae</taxon>
        <taxon>Streptophyta</taxon>
        <taxon>Embryophyta</taxon>
        <taxon>Tracheophyta</taxon>
        <taxon>Spermatophyta</taxon>
        <taxon>Magnoliopsida</taxon>
        <taxon>Ranunculales</taxon>
        <taxon>Menispermaceae</taxon>
        <taxon>Menispermoideae</taxon>
        <taxon>Cissampelideae</taxon>
        <taxon>Stephania</taxon>
    </lineage>
</organism>
<feature type="repeat" description="PPR" evidence="2">
    <location>
        <begin position="511"/>
        <end position="546"/>
    </location>
</feature>
<dbReference type="AlphaFoldDB" id="A0AAP0F753"/>
<dbReference type="GO" id="GO:0009451">
    <property type="term" value="P:RNA modification"/>
    <property type="evidence" value="ECO:0007669"/>
    <property type="project" value="InterPro"/>
</dbReference>
<proteinExistence type="predicted"/>
<evidence type="ECO:0000256" key="1">
    <source>
        <dbReference type="ARBA" id="ARBA00022737"/>
    </source>
</evidence>
<dbReference type="PANTHER" id="PTHR47926:SF431">
    <property type="entry name" value="PENTATRICOPEPTIDE REPEAT-CONTAINING PROTEIN-RELATED"/>
    <property type="match status" value="1"/>
</dbReference>
<dbReference type="EMBL" id="JBBNAF010000010">
    <property type="protein sequence ID" value="KAK9106510.1"/>
    <property type="molecule type" value="Genomic_DNA"/>
</dbReference>
<dbReference type="InterPro" id="IPR046848">
    <property type="entry name" value="E_motif"/>
</dbReference>
<dbReference type="FunFam" id="1.25.40.10:FF:000073">
    <property type="entry name" value="Pentatricopeptide repeat-containing protein chloroplastic"/>
    <property type="match status" value="1"/>
</dbReference>
<dbReference type="Pfam" id="PF20431">
    <property type="entry name" value="E_motif"/>
    <property type="match status" value="1"/>
</dbReference>
<reference evidence="3 4" key="1">
    <citation type="submission" date="2024-01" db="EMBL/GenBank/DDBJ databases">
        <title>Genome assemblies of Stephania.</title>
        <authorList>
            <person name="Yang L."/>
        </authorList>
    </citation>
    <scope>NUCLEOTIDE SEQUENCE [LARGE SCALE GENOMIC DNA]</scope>
    <source>
        <strain evidence="3">YNDBR</strain>
        <tissue evidence="3">Leaf</tissue>
    </source>
</reference>
<evidence type="ECO:0000313" key="3">
    <source>
        <dbReference type="EMBL" id="KAK9106510.1"/>
    </source>
</evidence>
<feature type="repeat" description="PPR" evidence="2">
    <location>
        <begin position="67"/>
        <end position="102"/>
    </location>
</feature>
<feature type="repeat" description="PPR" evidence="2">
    <location>
        <begin position="374"/>
        <end position="408"/>
    </location>
</feature>
<dbReference type="Pfam" id="PF01535">
    <property type="entry name" value="PPR"/>
    <property type="match status" value="7"/>
</dbReference>
<dbReference type="GO" id="GO:0003729">
    <property type="term" value="F:mRNA binding"/>
    <property type="evidence" value="ECO:0007669"/>
    <property type="project" value="UniProtKB-ARBA"/>
</dbReference>
<keyword evidence="1" id="KW-0677">Repeat</keyword>
<dbReference type="PANTHER" id="PTHR47926">
    <property type="entry name" value="PENTATRICOPEPTIDE REPEAT-CONTAINING PROTEIN"/>
    <property type="match status" value="1"/>
</dbReference>
<dbReference type="Proteomes" id="UP001420932">
    <property type="component" value="Unassembled WGS sequence"/>
</dbReference>
<name>A0AAP0F753_9MAGN</name>
<dbReference type="Pfam" id="PF13041">
    <property type="entry name" value="PPR_2"/>
    <property type="match status" value="2"/>
</dbReference>
<evidence type="ECO:0000313" key="4">
    <source>
        <dbReference type="Proteomes" id="UP001420932"/>
    </source>
</evidence>
<dbReference type="FunFam" id="1.25.40.10:FF:000436">
    <property type="entry name" value="Pentatricopeptide repeat-containing protein At5g39350 family"/>
    <property type="match status" value="1"/>
</dbReference>
<dbReference type="PROSITE" id="PS51375">
    <property type="entry name" value="PPR"/>
    <property type="match status" value="5"/>
</dbReference>
<dbReference type="InterPro" id="IPR046960">
    <property type="entry name" value="PPR_At4g14850-like_plant"/>
</dbReference>
<gene>
    <name evidence="3" type="ORF">Syun_022521</name>
</gene>
<dbReference type="NCBIfam" id="TIGR00756">
    <property type="entry name" value="PPR"/>
    <property type="match status" value="6"/>
</dbReference>
<feature type="repeat" description="PPR" evidence="2">
    <location>
        <begin position="171"/>
        <end position="206"/>
    </location>
</feature>
<dbReference type="SUPFAM" id="SSF48452">
    <property type="entry name" value="TPR-like"/>
    <property type="match status" value="2"/>
</dbReference>
<protein>
    <recommendedName>
        <fullName evidence="5">Pentatricopeptide repeat-containing protein</fullName>
    </recommendedName>
</protein>
<sequence length="662" mass="73069">MKNRELLARLLESCNGAISLAQLHSQVLKNGLTHDTFIVTKLVSLLGKFSSVSNARKVFDEMPHRRSVYLWNAMLRCHCRENQWEDTLLMFNQMMGRFGDKPDNFTVPIAIKACAGLLAVEAGKAVHGFVEKNGGEMGLDMFVGAALIKLYSKCGAMGDALRVFERFSKPDVVLWTSMVTGYQQNGNAVDALSLFLRMMSGGDVSPDPVTLVSVVAACGQLEILNAGRCVHGFVVRRGFDYDLALVNSLLNFYAKTGFVGYAQNLFRGMVWKDVISWSCMMACCVKNEMAGEALNLFHEMVEKRLEFNSVTLVSALQACAAGGNVGEGRRIHELARRKGFELDVLVSNSLIDMYMKCSCIDEAIGIFHKMPKKDVVLWATLMSGYTLNGLAIKALEVFRGMLSNGTRPDAVAVVKLLDACSQLGNLHQALCLHGYLIHGGFYDKAFVGAALIDLYSKCGSLDLSIRVFEGTSERDIVVWSSIIAAYGIHGFCREAIQTFSLMSETSLIKPNHVTFLSVLSACGHAGMVEEGINIFNKMTQDYRIEPNSDHYGVMVDLLGRTGQLDEALKFINQMPIPPGPHVWGALLGACRIHQNIEMGEEVAEKLLQLDPDHAGYYMLLSSIYAVDGKWDNAEKIRNLVKEKGLKKMTGLSEYVCHGDHKM</sequence>
<keyword evidence="4" id="KW-1185">Reference proteome</keyword>
<dbReference type="Gene3D" id="1.25.40.10">
    <property type="entry name" value="Tetratricopeptide repeat domain"/>
    <property type="match status" value="5"/>
</dbReference>
<dbReference type="InterPro" id="IPR002885">
    <property type="entry name" value="PPR_rpt"/>
</dbReference>
<dbReference type="FunFam" id="1.25.40.10:FF:000090">
    <property type="entry name" value="Pentatricopeptide repeat-containing protein, chloroplastic"/>
    <property type="match status" value="1"/>
</dbReference>